<reference evidence="1" key="1">
    <citation type="journal article" date="2015" name="Nature">
        <title>Complex archaea that bridge the gap between prokaryotes and eukaryotes.</title>
        <authorList>
            <person name="Spang A."/>
            <person name="Saw J.H."/>
            <person name="Jorgensen S.L."/>
            <person name="Zaremba-Niedzwiedzka K."/>
            <person name="Martijn J."/>
            <person name="Lind A.E."/>
            <person name="van Eijk R."/>
            <person name="Schleper C."/>
            <person name="Guy L."/>
            <person name="Ettema T.J."/>
        </authorList>
    </citation>
    <scope>NUCLEOTIDE SEQUENCE</scope>
</reference>
<name>A0A0F9HVE0_9ZZZZ</name>
<accession>A0A0F9HVE0</accession>
<dbReference type="AlphaFoldDB" id="A0A0F9HVE0"/>
<sequence length="122" mass="14520">MPAIASRLKDVLWSLRRRFGMEADLDRIIPYVAFERTLTRSEVENLFPIYPKRVPEEFKSALLDRVQQMIREYQRYQETRKGYHRVLKGMKFLEKVAGLGFEGCCLIFNKNTGFRLELKKND</sequence>
<organism evidence="1">
    <name type="scientific">marine sediment metagenome</name>
    <dbReference type="NCBI Taxonomy" id="412755"/>
    <lineage>
        <taxon>unclassified sequences</taxon>
        <taxon>metagenomes</taxon>
        <taxon>ecological metagenomes</taxon>
    </lineage>
</organism>
<gene>
    <name evidence="1" type="ORF">LCGC14_1737220</name>
</gene>
<proteinExistence type="predicted"/>
<dbReference type="EMBL" id="LAZR01015843">
    <property type="protein sequence ID" value="KKM07112.1"/>
    <property type="molecule type" value="Genomic_DNA"/>
</dbReference>
<comment type="caution">
    <text evidence="1">The sequence shown here is derived from an EMBL/GenBank/DDBJ whole genome shotgun (WGS) entry which is preliminary data.</text>
</comment>
<evidence type="ECO:0000313" key="1">
    <source>
        <dbReference type="EMBL" id="KKM07112.1"/>
    </source>
</evidence>
<protein>
    <submittedName>
        <fullName evidence="1">Uncharacterized protein</fullName>
    </submittedName>
</protein>